<dbReference type="PANTHER" id="PTHR13533:SF1">
    <property type="entry name" value="N-ACETYLNEURAMINATE 9-O-ACETYLTRANSFERASE"/>
    <property type="match status" value="1"/>
</dbReference>
<gene>
    <name evidence="10" type="ORF">L484_010630</name>
</gene>
<comment type="similarity">
    <text evidence="2">Belongs to the PC-esterase family. CASD1 subfamily.</text>
</comment>
<feature type="transmembrane region" description="Helical" evidence="8">
    <location>
        <begin position="738"/>
        <end position="762"/>
    </location>
</feature>
<evidence type="ECO:0000256" key="2">
    <source>
        <dbReference type="ARBA" id="ARBA00010666"/>
    </source>
</evidence>
<dbReference type="AlphaFoldDB" id="W9RPN6"/>
<keyword evidence="3" id="KW-0808">Transferase</keyword>
<dbReference type="PANTHER" id="PTHR13533">
    <property type="entry name" value="N-ACETYLNEURAMINATE 9-O-ACETYLTRANSFERASE"/>
    <property type="match status" value="1"/>
</dbReference>
<evidence type="ECO:0000256" key="8">
    <source>
        <dbReference type="SAM" id="Phobius"/>
    </source>
</evidence>
<feature type="transmembrane region" description="Helical" evidence="8">
    <location>
        <begin position="341"/>
        <end position="361"/>
    </location>
</feature>
<feature type="transmembrane region" description="Helical" evidence="8">
    <location>
        <begin position="12"/>
        <end position="31"/>
    </location>
</feature>
<comment type="subcellular location">
    <subcellularLocation>
        <location evidence="1">Membrane</location>
        <topology evidence="1">Multi-pass membrane protein</topology>
    </subcellularLocation>
</comment>
<proteinExistence type="inferred from homology"/>
<dbReference type="EMBL" id="KE344917">
    <property type="protein sequence ID" value="EXB86566.1"/>
    <property type="molecule type" value="Genomic_DNA"/>
</dbReference>
<keyword evidence="4 8" id="KW-0812">Transmembrane</keyword>
<dbReference type="GO" id="GO:0005794">
    <property type="term" value="C:Golgi apparatus"/>
    <property type="evidence" value="ECO:0007669"/>
    <property type="project" value="TreeGrafter"/>
</dbReference>
<dbReference type="Pfam" id="PF07779">
    <property type="entry name" value="Cas1_AcylT"/>
    <property type="match status" value="2"/>
</dbReference>
<evidence type="ECO:0000256" key="4">
    <source>
        <dbReference type="ARBA" id="ARBA00022692"/>
    </source>
</evidence>
<protein>
    <recommendedName>
        <fullName evidence="9">Cas1p 10 TM acyl transferase domain-containing protein</fullName>
    </recommendedName>
</protein>
<feature type="transmembrane region" description="Helical" evidence="8">
    <location>
        <begin position="295"/>
        <end position="321"/>
    </location>
</feature>
<feature type="transmembrane region" description="Helical" evidence="8">
    <location>
        <begin position="262"/>
        <end position="283"/>
    </location>
</feature>
<feature type="domain" description="Cas1p 10 TM acyl transferase" evidence="9">
    <location>
        <begin position="423"/>
        <end position="498"/>
    </location>
</feature>
<dbReference type="InterPro" id="IPR012419">
    <property type="entry name" value="Cas1_AcylTrans_dom"/>
</dbReference>
<keyword evidence="11" id="KW-1185">Reference proteome</keyword>
<keyword evidence="7" id="KW-0325">Glycoprotein</keyword>
<feature type="transmembrane region" description="Helical" evidence="8">
    <location>
        <begin position="452"/>
        <end position="475"/>
    </location>
</feature>
<dbReference type="GO" id="GO:0010411">
    <property type="term" value="P:xyloglucan metabolic process"/>
    <property type="evidence" value="ECO:0007669"/>
    <property type="project" value="TreeGrafter"/>
</dbReference>
<feature type="transmembrane region" description="Helical" evidence="8">
    <location>
        <begin position="613"/>
        <end position="639"/>
    </location>
</feature>
<feature type="transmembrane region" description="Helical" evidence="8">
    <location>
        <begin position="645"/>
        <end position="665"/>
    </location>
</feature>
<organism evidence="10 11">
    <name type="scientific">Morus notabilis</name>
    <dbReference type="NCBI Taxonomy" id="981085"/>
    <lineage>
        <taxon>Eukaryota</taxon>
        <taxon>Viridiplantae</taxon>
        <taxon>Streptophyta</taxon>
        <taxon>Embryophyta</taxon>
        <taxon>Tracheophyta</taxon>
        <taxon>Spermatophyta</taxon>
        <taxon>Magnoliopsida</taxon>
        <taxon>eudicotyledons</taxon>
        <taxon>Gunneridae</taxon>
        <taxon>Pentapetalae</taxon>
        <taxon>rosids</taxon>
        <taxon>fabids</taxon>
        <taxon>Rosales</taxon>
        <taxon>Moraceae</taxon>
        <taxon>Moreae</taxon>
        <taxon>Morus</taxon>
    </lineage>
</organism>
<feature type="transmembrane region" description="Helical" evidence="8">
    <location>
        <begin position="812"/>
        <end position="833"/>
    </location>
</feature>
<evidence type="ECO:0000259" key="9">
    <source>
        <dbReference type="Pfam" id="PF07779"/>
    </source>
</evidence>
<dbReference type="eggNOG" id="KOG1699">
    <property type="taxonomic scope" value="Eukaryota"/>
</dbReference>
<feature type="transmembrane region" description="Helical" evidence="8">
    <location>
        <begin position="139"/>
        <end position="158"/>
    </location>
</feature>
<feature type="transmembrane region" description="Helical" evidence="8">
    <location>
        <begin position="782"/>
        <end position="805"/>
    </location>
</feature>
<dbReference type="GO" id="GO:0009834">
    <property type="term" value="P:plant-type secondary cell wall biogenesis"/>
    <property type="evidence" value="ECO:0007669"/>
    <property type="project" value="TreeGrafter"/>
</dbReference>
<dbReference type="GO" id="GO:0016020">
    <property type="term" value="C:membrane"/>
    <property type="evidence" value="ECO:0007669"/>
    <property type="project" value="UniProtKB-SubCell"/>
</dbReference>
<dbReference type="Pfam" id="PF16913">
    <property type="entry name" value="PUNUT"/>
    <property type="match status" value="1"/>
</dbReference>
<reference evidence="11" key="1">
    <citation type="submission" date="2013-01" db="EMBL/GenBank/DDBJ databases">
        <title>Draft Genome Sequence of a Mulberry Tree, Morus notabilis C.K. Schneid.</title>
        <authorList>
            <person name="He N."/>
            <person name="Zhao S."/>
        </authorList>
    </citation>
    <scope>NUCLEOTIDE SEQUENCE</scope>
</reference>
<evidence type="ECO:0000256" key="1">
    <source>
        <dbReference type="ARBA" id="ARBA00004141"/>
    </source>
</evidence>
<keyword evidence="5 8" id="KW-1133">Transmembrane helix</keyword>
<feature type="transmembrane region" description="Helical" evidence="8">
    <location>
        <begin position="381"/>
        <end position="403"/>
    </location>
</feature>
<dbReference type="GO" id="GO:0045492">
    <property type="term" value="P:xylan biosynthetic process"/>
    <property type="evidence" value="ECO:0007669"/>
    <property type="project" value="TreeGrafter"/>
</dbReference>
<feature type="transmembrane region" description="Helical" evidence="8">
    <location>
        <begin position="241"/>
        <end position="256"/>
    </location>
</feature>
<accession>W9RPN6</accession>
<evidence type="ECO:0000313" key="10">
    <source>
        <dbReference type="EMBL" id="EXB86566.1"/>
    </source>
</evidence>
<feature type="transmembrane region" description="Helical" evidence="8">
    <location>
        <begin position="207"/>
        <end position="229"/>
    </location>
</feature>
<dbReference type="GO" id="GO:0016407">
    <property type="term" value="F:acetyltransferase activity"/>
    <property type="evidence" value="ECO:0007669"/>
    <property type="project" value="TreeGrafter"/>
</dbReference>
<sequence>MVDSGPVTPGQVSFLLGIIPIFVSWIYSEYLEYKKSLSPHKVHSDINLVELGGETTKEDDRSVLLEGGLTRSASLKFYSPSIKANLIRFLTLEDSFLLENRATLRAMSELGAILFYFYICDRTNFLGDSTKHYNRDLFLFLYILLIIVSAMTSLKKHTDRSAFSGKSILYLNRHQTEEWKGWMQANVEIPVLFLMYHYFAATEIYNAIRIFIAAYVWMTGFGNFSYYYIRKDFSLARFAQMMWRLNFFVAFCSIVLNNDYMLYYICPMHTLFTVMVYGALGIFNKYNEIRSVMLVKIAACFLVVILIWEVPGVFDMLWSPFAFFLGYTDPAKPDLPRLHEWHFRSGLDRYIWIIGMIYAYYHPNVEKWMEKLEESETKKRVAIKGGIVAVSLFVGCLWFEYIYKLDKVTYNKFHPYTSWIPITWLGKITLETYISQFHIWLRSNVPNGQPKWLLSLIPEYALLNFMLTTAIYILVSHRLFELTNTLKTVFVPTKDNQKLFHNFLAGGAIAIEANAAKTPADTNVSNQSPIHGQARDHKWWLRVSIYAIFVYCGESVATLLGRLYYDKGGNSKWMATLVQIAGFPMLLPYYCTAPTPKRPFTNSIIRSKPTRSALTILSVYISLGLLNGAVCLFHSIGLYHLPVSTYSLICASQLSFSALFSFFLNSQKFTPYIVNSLALLTISSILLLFQADFADPSEQVPGRKYVVGFICTICASAGYGLVLSLTQFAMEKIVKKEAFSAIMDMTLYQSMVATFCALVGLFTSGDWKVLRKEMTGFRLGKFSYVMTLTWTAISWQLCNIGAVGLILEVSSLFSNVISVLSLPVVPVLAVIFFHDKIDGIKVIAMVLATWGLMSYVYQHYIDSRNSKKENKRINDTRETASLEAENSVVKL</sequence>
<feature type="transmembrane region" description="Helical" evidence="8">
    <location>
        <begin position="705"/>
        <end position="726"/>
    </location>
</feature>
<evidence type="ECO:0000256" key="7">
    <source>
        <dbReference type="ARBA" id="ARBA00023180"/>
    </source>
</evidence>
<feature type="transmembrane region" description="Helical" evidence="8">
    <location>
        <begin position="839"/>
        <end position="857"/>
    </location>
</feature>
<evidence type="ECO:0000313" key="11">
    <source>
        <dbReference type="Proteomes" id="UP000030645"/>
    </source>
</evidence>
<feature type="transmembrane region" description="Helical" evidence="8">
    <location>
        <begin position="672"/>
        <end position="693"/>
    </location>
</feature>
<dbReference type="Proteomes" id="UP000030645">
    <property type="component" value="Unassembled WGS sequence"/>
</dbReference>
<name>W9RPN6_9ROSA</name>
<feature type="domain" description="Cas1p 10 TM acyl transferase" evidence="9">
    <location>
        <begin position="102"/>
        <end position="422"/>
    </location>
</feature>
<evidence type="ECO:0000256" key="3">
    <source>
        <dbReference type="ARBA" id="ARBA00022679"/>
    </source>
</evidence>
<evidence type="ECO:0000256" key="6">
    <source>
        <dbReference type="ARBA" id="ARBA00023136"/>
    </source>
</evidence>
<evidence type="ECO:0000256" key="5">
    <source>
        <dbReference type="ARBA" id="ARBA00022989"/>
    </source>
</evidence>
<keyword evidence="6 8" id="KW-0472">Membrane</keyword>
<feature type="transmembrane region" description="Helical" evidence="8">
    <location>
        <begin position="539"/>
        <end position="561"/>
    </location>
</feature>